<feature type="transmembrane region" description="Helical" evidence="7">
    <location>
        <begin position="1346"/>
        <end position="1363"/>
    </location>
</feature>
<evidence type="ECO:0000259" key="11">
    <source>
        <dbReference type="Pfam" id="PF21231"/>
    </source>
</evidence>
<keyword evidence="6 7" id="KW-0472">Membrane</keyword>
<dbReference type="CDD" id="cd14752">
    <property type="entry name" value="GH31_N"/>
    <property type="match status" value="1"/>
</dbReference>
<dbReference type="InterPro" id="IPR001734">
    <property type="entry name" value="Na/solute_symporter"/>
</dbReference>
<dbReference type="Pfam" id="PF21365">
    <property type="entry name" value="Glyco_hydro_31_3rd"/>
    <property type="match status" value="1"/>
</dbReference>
<feature type="transmembrane region" description="Helical" evidence="7">
    <location>
        <begin position="899"/>
        <end position="917"/>
    </location>
</feature>
<dbReference type="Gene3D" id="1.20.1730.10">
    <property type="entry name" value="Sodium/glucose cotransporter"/>
    <property type="match status" value="1"/>
</dbReference>
<organism evidence="13 14">
    <name type="scientific">Durusdinium trenchii</name>
    <dbReference type="NCBI Taxonomy" id="1381693"/>
    <lineage>
        <taxon>Eukaryota</taxon>
        <taxon>Sar</taxon>
        <taxon>Alveolata</taxon>
        <taxon>Dinophyceae</taxon>
        <taxon>Suessiales</taxon>
        <taxon>Symbiodiniaceae</taxon>
        <taxon>Durusdinium</taxon>
    </lineage>
</organism>
<evidence type="ECO:0000256" key="6">
    <source>
        <dbReference type="ARBA" id="ARBA00023136"/>
    </source>
</evidence>
<keyword evidence="5 7" id="KW-1133">Transmembrane helix</keyword>
<evidence type="ECO:0000256" key="1">
    <source>
        <dbReference type="ARBA" id="ARBA00004141"/>
    </source>
</evidence>
<name>A0ABP0LGR1_9DINO</name>
<evidence type="ECO:0000256" key="7">
    <source>
        <dbReference type="SAM" id="Phobius"/>
    </source>
</evidence>
<dbReference type="Pfam" id="PF13802">
    <property type="entry name" value="Gal_mutarotas_2"/>
    <property type="match status" value="1"/>
</dbReference>
<comment type="similarity">
    <text evidence="3">Belongs to the glycosyl hydrolase 31 family.</text>
</comment>
<feature type="transmembrane region" description="Helical" evidence="7">
    <location>
        <begin position="1136"/>
        <end position="1164"/>
    </location>
</feature>
<dbReference type="Pfam" id="PF01055">
    <property type="entry name" value="Glyco_hydro_31_2nd"/>
    <property type="match status" value="1"/>
</dbReference>
<comment type="caution">
    <text evidence="13">The sequence shown here is derived from an EMBL/GenBank/DDBJ whole genome shotgun (WGS) entry which is preliminary data.</text>
</comment>
<dbReference type="InterPro" id="IPR013780">
    <property type="entry name" value="Glyco_hydro_b"/>
</dbReference>
<feature type="domain" description="Glycoside hydrolase family 31 TIM barrel" evidence="8">
    <location>
        <begin position="226"/>
        <end position="566"/>
    </location>
</feature>
<dbReference type="SUPFAM" id="SSF51126">
    <property type="entry name" value="Pectin lyase-like"/>
    <property type="match status" value="1"/>
</dbReference>
<feature type="transmembrane region" description="Helical" evidence="7">
    <location>
        <begin position="976"/>
        <end position="997"/>
    </location>
</feature>
<feature type="domain" description="GH141-like insertion" evidence="11">
    <location>
        <begin position="1444"/>
        <end position="1594"/>
    </location>
</feature>
<dbReference type="EMBL" id="CAXAMM010015891">
    <property type="protein sequence ID" value="CAK9037462.1"/>
    <property type="molecule type" value="Genomic_DNA"/>
</dbReference>
<feature type="transmembrane region" description="Helical" evidence="7">
    <location>
        <begin position="1051"/>
        <end position="1069"/>
    </location>
</feature>
<feature type="domain" description="Right handed beta helix" evidence="9">
    <location>
        <begin position="1715"/>
        <end position="1887"/>
    </location>
</feature>
<dbReference type="InterPro" id="IPR011008">
    <property type="entry name" value="Dimeric_a/b-barrel"/>
</dbReference>
<dbReference type="SUPFAM" id="SSF74650">
    <property type="entry name" value="Galactose mutarotase-like"/>
    <property type="match status" value="1"/>
</dbReference>
<evidence type="ECO:0000256" key="2">
    <source>
        <dbReference type="ARBA" id="ARBA00006434"/>
    </source>
</evidence>
<dbReference type="NCBIfam" id="TIGR00813">
    <property type="entry name" value="sss"/>
    <property type="match status" value="1"/>
</dbReference>
<dbReference type="InterPro" id="IPR048395">
    <property type="entry name" value="Glyco_hydro_31_C"/>
</dbReference>
<evidence type="ECO:0000256" key="4">
    <source>
        <dbReference type="ARBA" id="ARBA00022692"/>
    </source>
</evidence>
<dbReference type="InterPro" id="IPR017853">
    <property type="entry name" value="GH"/>
</dbReference>
<feature type="transmembrane region" description="Helical" evidence="7">
    <location>
        <begin position="1248"/>
        <end position="1266"/>
    </location>
</feature>
<feature type="transmembrane region" description="Helical" evidence="7">
    <location>
        <begin position="1004"/>
        <end position="1024"/>
    </location>
</feature>
<dbReference type="InterPro" id="IPR025887">
    <property type="entry name" value="Glyco_hydro_31_N_dom"/>
</dbReference>
<dbReference type="InterPro" id="IPR000322">
    <property type="entry name" value="Glyco_hydro_31_TIM"/>
</dbReference>
<dbReference type="Pfam" id="PF13229">
    <property type="entry name" value="Beta_helix"/>
    <property type="match status" value="1"/>
</dbReference>
<dbReference type="SUPFAM" id="SSF54909">
    <property type="entry name" value="Dimeric alpha+beta barrel"/>
    <property type="match status" value="1"/>
</dbReference>
<dbReference type="Proteomes" id="UP001642464">
    <property type="component" value="Unassembled WGS sequence"/>
</dbReference>
<dbReference type="Pfam" id="PF05336">
    <property type="entry name" value="rhaM"/>
    <property type="match status" value="1"/>
</dbReference>
<accession>A0ABP0LGR1</accession>
<dbReference type="Gene3D" id="2.60.40.1180">
    <property type="entry name" value="Golgi alpha-mannosidase II"/>
    <property type="match status" value="1"/>
</dbReference>
<dbReference type="PANTHER" id="PTHR43863:SF2">
    <property type="entry name" value="MALTASE-GLUCOAMYLASE"/>
    <property type="match status" value="1"/>
</dbReference>
<dbReference type="Pfam" id="PF21231">
    <property type="entry name" value="GH141_M"/>
    <property type="match status" value="1"/>
</dbReference>
<evidence type="ECO:0000256" key="5">
    <source>
        <dbReference type="ARBA" id="ARBA00022989"/>
    </source>
</evidence>
<dbReference type="InterPro" id="IPR011050">
    <property type="entry name" value="Pectin_lyase_fold/virulence"/>
</dbReference>
<dbReference type="InterPro" id="IPR011013">
    <property type="entry name" value="Gal_mutarotase_sf_dom"/>
</dbReference>
<comment type="similarity">
    <text evidence="2">Belongs to the sodium:solute symporter (SSF) (TC 2.A.21) family.</text>
</comment>
<feature type="transmembrane region" description="Helical" evidence="7">
    <location>
        <begin position="1309"/>
        <end position="1326"/>
    </location>
</feature>
<dbReference type="InterPro" id="IPR039448">
    <property type="entry name" value="Beta_helix"/>
</dbReference>
<dbReference type="InterPro" id="IPR012334">
    <property type="entry name" value="Pectin_lyas_fold"/>
</dbReference>
<proteinExistence type="inferred from homology"/>
<dbReference type="SUPFAM" id="SSF51011">
    <property type="entry name" value="Glycosyl hydrolase domain"/>
    <property type="match status" value="1"/>
</dbReference>
<keyword evidence="14" id="KW-1185">Reference proteome</keyword>
<evidence type="ECO:0000313" key="14">
    <source>
        <dbReference type="Proteomes" id="UP001642464"/>
    </source>
</evidence>
<evidence type="ECO:0000313" key="13">
    <source>
        <dbReference type="EMBL" id="CAK9037462.1"/>
    </source>
</evidence>
<feature type="transmembrane region" description="Helical" evidence="7">
    <location>
        <begin position="1223"/>
        <end position="1241"/>
    </location>
</feature>
<evidence type="ECO:0000259" key="8">
    <source>
        <dbReference type="Pfam" id="PF01055"/>
    </source>
</evidence>
<sequence>MTLASESDFSQQDQRLVWRQRGQTLWIEPWGRDCLRVRATIAPEMPQRDWTLLPATESKVEIDLSGDEARITSGRLSATVDSRGRVRFFKNGSSEPLLEEIAYRTNHPPSRTFKAAGGDLAHSTASFTAWDDERLYGLGQRRHGLLDQKGCVLELTHRNSEVSIPFMVSSRGYGLLWNNPAVGRVELGRTRTRWVAEATRAIDYVVMAGDGYAEVLERYANLTGHPPVLPEWAAGFWQCKLRYKTQEELLEVAREHRRRGLPLSVIVSDYFHWTKMGDWKFDPDCWPDPEGMVRELDEMGVRLMVSIWPTVNPDSENYAELARRGLLVQTDRGLNRLVDFTDSGVDHTVTSALLDVTNPEAREFLWSKVRENYYRYGIRVWWLDAIEPEMSTYDHENLRYYQGNGQEAAGMYPFEQQRAFLEGMQSEGEAEVVTLGRAAFAGSQRLGAALWSGDIHSTWDDLRQQVRAGLNTAMSGIPWWTTDIGGFFGGQVEDQGFRELLIRWFQYGTFCPLFRLHGWRNSSLEHPESSDPTQGGPNEVWSYGEHVYEILCEYLHLRERLRPYIMEQMKQASETGRPVMRPLLFDFADDEHAVECDDQFLFGPDLLVAPVLESGAVERSVYLPKGSQWTDAWTGETVPGGHTVVAKSFSPYEAYLQSGKPTHVGLLAIVDPEKEAEFRRAVAKCSSDKMIARLKAAQISSLQFFTRVIDGREYVVAYFGYKGGKQYLEAAEAFEKATDSVGWNACTTSHPRAESYGRQWLQMEWINFIRGLEVDRQPTSTLMIGTTVKPEKESEYRSLHQTTWPGVVDQAVRGKIRNLNVFLVELDDKLVEFLYLEYMGSDQAADDLANKQDPINQRWWKLTDACQAPFSDVTEGPTFLIAVCGAGYTTGMVSANFEWMAWVFLLLLGMVFVPFYMKTGISTMPGFLNKRFGKKCYTFMSFYALLSTVVLWVGGTLFAGGALLAQLLGWDIAVCIWLLAILATSFTIAGGLAAVMVTDSFQSVLMIIGASILSIVALSHVGSFEALREIQVSKTPPDQTWQLLRPAGDATPWYAFLLGYPVLSLWFWCSDQTIVQRVLGARDLRQGQGGTLFCGFLKILPPFIFLLPGICAAQTLPGIKDDKEVFLKLVDEYLGYGLKGLIVSVLVAAVVSTLNSGLNSFSTIYTLDIHQRWFSRDSSQHHAKIVGRITTFLSGLLAVGIAFYLKHTQESGDLNLFDLFQSIIGYMAPPISAVFVLGIFWRRATAAAALTTLVLGSVVCLSVGVANLSEFDSLLLAVEPGISESWFTASVVGVVNGFCSFHFLLQSFLLFAALVVLMVAVSLATVHSDTEAPLPTLREAYAGQHGLGAVGLSGWAVLAVIMAREMRRLKNPQVTDGVRIILRGGVYRLTSPLCVRPEDSGTADGRLVFEAAEGESPVLSGGVVLTGWRRAADSVPGLSKAARGNVWVSQVPQFDGRPLEFRQLWVNNQKATRAREPDDPEMARLAEWRREQREAVIPKSLAGPFRDAADLEMTLLQMWEIANLRVRSLTLEGGHAIVKFHQPEGRIEFEHPWPPPVMEPEGAPFFLSGALELLDQPGEWHLDRRQGLIYYWPREGEELSRDEVVAPALETLVKVAGSVDRPVSHVAFRGIQFQHSTWLRPSRQGHVPLQAGMYLTEAYKLRPKGTPEWRSLDNQAWIGRPPAAVLVEGAHHIEFDRSRFEHLASAGLDFRLATHDDTVRGCVFRDIGGNGIQLGSFQEGAIETHLAYDPSDERVICQSECIRNNLVTNCGTEDWGCVGICVGYGREITIQHNEVFNQPYTGISLGWGWTRDANAMRDNRVVANHIHHIATRMSDTAGVYTLSAQPGTVIEDNYIHSITMSPYVHDPEHWFYLYLDEGSSHITVRNNWCPAERFLSNAVGHGNVWENNGPMVPDSVKQRAGLESKYRDLLQHGESQTSNDLK</sequence>
<evidence type="ECO:0000256" key="3">
    <source>
        <dbReference type="ARBA" id="ARBA00007806"/>
    </source>
</evidence>
<gene>
    <name evidence="13" type="ORF">SCF082_LOCUS22165</name>
</gene>
<dbReference type="SUPFAM" id="SSF51445">
    <property type="entry name" value="(Trans)glycosidases"/>
    <property type="match status" value="1"/>
</dbReference>
<dbReference type="Gene3D" id="3.30.70.100">
    <property type="match status" value="1"/>
</dbReference>
<dbReference type="InterPro" id="IPR051816">
    <property type="entry name" value="Glycosyl_Hydrolase_31"/>
</dbReference>
<dbReference type="PANTHER" id="PTHR43863">
    <property type="entry name" value="HYDROLASE, PUTATIVE (AFU_ORTHOLOGUE AFUA_1G03140)-RELATED"/>
    <property type="match status" value="1"/>
</dbReference>
<dbReference type="Gene3D" id="2.60.40.1760">
    <property type="entry name" value="glycosyl hydrolase (family 31)"/>
    <property type="match status" value="1"/>
</dbReference>
<dbReference type="InterPro" id="IPR038377">
    <property type="entry name" value="Na/Glc_symporter_sf"/>
</dbReference>
<evidence type="ECO:0000259" key="12">
    <source>
        <dbReference type="Pfam" id="PF21365"/>
    </source>
</evidence>
<comment type="subcellular location">
    <subcellularLocation>
        <location evidence="1">Membrane</location>
        <topology evidence="1">Multi-pass membrane protein</topology>
    </subcellularLocation>
</comment>
<dbReference type="Gene3D" id="3.20.20.80">
    <property type="entry name" value="Glycosidases"/>
    <property type="match status" value="1"/>
</dbReference>
<evidence type="ECO:0000259" key="9">
    <source>
        <dbReference type="Pfam" id="PF13229"/>
    </source>
</evidence>
<feature type="transmembrane region" description="Helical" evidence="7">
    <location>
        <begin position="1090"/>
        <end position="1116"/>
    </location>
</feature>
<keyword evidence="4 7" id="KW-0812">Transmembrane</keyword>
<evidence type="ECO:0000259" key="10">
    <source>
        <dbReference type="Pfam" id="PF13802"/>
    </source>
</evidence>
<dbReference type="Gene3D" id="2.160.20.10">
    <property type="entry name" value="Single-stranded right-handed beta-helix, Pectin lyase-like"/>
    <property type="match status" value="2"/>
</dbReference>
<dbReference type="Pfam" id="PF00474">
    <property type="entry name" value="SSF"/>
    <property type="match status" value="1"/>
</dbReference>
<protein>
    <submittedName>
        <fullName evidence="13">Uncharacterized family 31 glucosidase ORF2</fullName>
    </submittedName>
</protein>
<dbReference type="InterPro" id="IPR008000">
    <property type="entry name" value="Rham/fucose_mutarotase"/>
</dbReference>
<feature type="domain" description="Glycosyl hydrolase family 31 C-terminal" evidence="12">
    <location>
        <begin position="576"/>
        <end position="647"/>
    </location>
</feature>
<dbReference type="PROSITE" id="PS50283">
    <property type="entry name" value="NA_SOLUT_SYMP_3"/>
    <property type="match status" value="1"/>
</dbReference>
<feature type="domain" description="Glycoside hydrolase family 31 N-terminal" evidence="10">
    <location>
        <begin position="33"/>
        <end position="182"/>
    </location>
</feature>
<feature type="transmembrane region" description="Helical" evidence="7">
    <location>
        <begin position="1185"/>
        <end position="1203"/>
    </location>
</feature>
<reference evidence="13 14" key="1">
    <citation type="submission" date="2024-02" db="EMBL/GenBank/DDBJ databases">
        <authorList>
            <person name="Chen Y."/>
            <person name="Shah S."/>
            <person name="Dougan E. K."/>
            <person name="Thang M."/>
            <person name="Chan C."/>
        </authorList>
    </citation>
    <scope>NUCLEOTIDE SEQUENCE [LARGE SCALE GENOMIC DNA]</scope>
</reference>
<feature type="transmembrane region" description="Helical" evidence="7">
    <location>
        <begin position="937"/>
        <end position="964"/>
    </location>
</feature>
<dbReference type="CDD" id="cd06591">
    <property type="entry name" value="GH31_xylosidase_XylS"/>
    <property type="match status" value="1"/>
</dbReference>
<dbReference type="InterPro" id="IPR048482">
    <property type="entry name" value="GH141_ins"/>
</dbReference>